<comment type="caution">
    <text evidence="2">The sequence shown here is derived from an EMBL/GenBank/DDBJ whole genome shotgun (WGS) entry which is preliminary data.</text>
</comment>
<organism evidence="2 3">
    <name type="scientific">Allacma fusca</name>
    <dbReference type="NCBI Taxonomy" id="39272"/>
    <lineage>
        <taxon>Eukaryota</taxon>
        <taxon>Metazoa</taxon>
        <taxon>Ecdysozoa</taxon>
        <taxon>Arthropoda</taxon>
        <taxon>Hexapoda</taxon>
        <taxon>Collembola</taxon>
        <taxon>Symphypleona</taxon>
        <taxon>Sminthuridae</taxon>
        <taxon>Allacma</taxon>
    </lineage>
</organism>
<feature type="compositionally biased region" description="Basic and acidic residues" evidence="1">
    <location>
        <begin position="51"/>
        <end position="65"/>
    </location>
</feature>
<dbReference type="Proteomes" id="UP000708208">
    <property type="component" value="Unassembled WGS sequence"/>
</dbReference>
<proteinExistence type="predicted"/>
<evidence type="ECO:0000313" key="2">
    <source>
        <dbReference type="EMBL" id="CAG7718908.1"/>
    </source>
</evidence>
<feature type="region of interest" description="Disordered" evidence="1">
    <location>
        <begin position="41"/>
        <end position="80"/>
    </location>
</feature>
<name>A0A8J2NRN9_9HEXA</name>
<protein>
    <submittedName>
        <fullName evidence="2">Uncharacterized protein</fullName>
    </submittedName>
</protein>
<dbReference type="AlphaFoldDB" id="A0A8J2NRN9"/>
<keyword evidence="3" id="KW-1185">Reference proteome</keyword>
<accession>A0A8J2NRN9</accession>
<reference evidence="2" key="1">
    <citation type="submission" date="2021-06" db="EMBL/GenBank/DDBJ databases">
        <authorList>
            <person name="Hodson N. C."/>
            <person name="Mongue J. A."/>
            <person name="Jaron S. K."/>
        </authorList>
    </citation>
    <scope>NUCLEOTIDE SEQUENCE</scope>
</reference>
<gene>
    <name evidence="2" type="ORF">AFUS01_LOCUS8266</name>
</gene>
<dbReference type="EMBL" id="CAJVCH010057089">
    <property type="protein sequence ID" value="CAG7718908.1"/>
    <property type="molecule type" value="Genomic_DNA"/>
</dbReference>
<dbReference type="OrthoDB" id="8056668at2759"/>
<evidence type="ECO:0000256" key="1">
    <source>
        <dbReference type="SAM" id="MobiDB-lite"/>
    </source>
</evidence>
<feature type="non-terminal residue" evidence="2">
    <location>
        <position position="80"/>
    </location>
</feature>
<evidence type="ECO:0000313" key="3">
    <source>
        <dbReference type="Proteomes" id="UP000708208"/>
    </source>
</evidence>
<sequence>MEKLLGKLPSNLQLQWCMRDDSENGRIDEFGNWLRRLSIAAARMPPNNTHAGKDSDGQNRQDQRKPVAKKQVFITTEPEK</sequence>